<gene>
    <name evidence="1" type="ORF">E5990_04105</name>
</gene>
<sequence>MHNISLFTQCVFEFLGTFVLILLGCGVVACVSLKKSKGEGGGWIVVTLAWGLAVFCGVLIAGPYSGAHLNPAVSLGLAVAGKFPWYAVGPFVVAQVLGAMAGAFSVWVFYKDHFDATDIPEANLGVFATTPAIENLRRNMVSEIIGTFVLVIVVLFIGDDANASEVGLGSVGALPVALLVVAIGMSLGGTTGYAINPARDLGPRIVHSLLPMKGKGSSRWDYGFVPVLGPLVGGLLAAVAYLVIRTLAI</sequence>
<dbReference type="Proteomes" id="UP000305401">
    <property type="component" value="Unassembled WGS sequence"/>
</dbReference>
<comment type="caution">
    <text evidence="1">The sequence shown here is derived from an EMBL/GenBank/DDBJ whole genome shotgun (WGS) entry which is preliminary data.</text>
</comment>
<protein>
    <submittedName>
        <fullName evidence="1">Aquaporin family protein</fullName>
    </submittedName>
</protein>
<accession>A0AC61S6Z1</accession>
<reference evidence="1" key="1">
    <citation type="submission" date="2019-04" db="EMBL/GenBank/DDBJ databases">
        <title>Microbes associate with the intestines of laboratory mice.</title>
        <authorList>
            <person name="Navarre W."/>
            <person name="Wong E."/>
            <person name="Huang K.C."/>
            <person name="Tropini C."/>
            <person name="Ng K."/>
            <person name="Yu B."/>
        </authorList>
    </citation>
    <scope>NUCLEOTIDE SEQUENCE</scope>
    <source>
        <strain evidence="1">NM86_A22</strain>
    </source>
</reference>
<evidence type="ECO:0000313" key="2">
    <source>
        <dbReference type="Proteomes" id="UP000305401"/>
    </source>
</evidence>
<dbReference type="EMBL" id="SSTG01000032">
    <property type="protein sequence ID" value="THG53610.1"/>
    <property type="molecule type" value="Genomic_DNA"/>
</dbReference>
<organism evidence="1 2">
    <name type="scientific">Muribaculum caecicola</name>
    <dbReference type="NCBI Taxonomy" id="3038144"/>
    <lineage>
        <taxon>Bacteria</taxon>
        <taxon>Pseudomonadati</taxon>
        <taxon>Bacteroidota</taxon>
        <taxon>Bacteroidia</taxon>
        <taxon>Bacteroidales</taxon>
        <taxon>Muribaculaceae</taxon>
        <taxon>Muribaculum</taxon>
    </lineage>
</organism>
<evidence type="ECO:0000313" key="1">
    <source>
        <dbReference type="EMBL" id="THG53610.1"/>
    </source>
</evidence>
<proteinExistence type="predicted"/>
<keyword evidence="2" id="KW-1185">Reference proteome</keyword>
<name>A0AC61S6Z1_9BACT</name>